<dbReference type="InterPro" id="IPR048384">
    <property type="entry name" value="TPPII_GBD"/>
</dbReference>
<dbReference type="Gene3D" id="3.40.50.200">
    <property type="entry name" value="Peptidase S8/S53 domain"/>
    <property type="match status" value="1"/>
</dbReference>
<dbReference type="InterPro" id="IPR000209">
    <property type="entry name" value="Peptidase_S8/S53_dom"/>
</dbReference>
<dbReference type="PANTHER" id="PTHR43806">
    <property type="entry name" value="PEPTIDASE S8"/>
    <property type="match status" value="1"/>
</dbReference>
<keyword evidence="4" id="KW-0031">Aminopeptidase</keyword>
<dbReference type="PROSITE" id="PS00138">
    <property type="entry name" value="SUBTILASE_SER"/>
    <property type="match status" value="1"/>
</dbReference>
<comment type="caution">
    <text evidence="8">Lacks conserved residue(s) required for the propagation of feature annotation.</text>
</comment>
<dbReference type="Gene3D" id="2.60.40.3170">
    <property type="match status" value="1"/>
</dbReference>
<evidence type="ECO:0000256" key="6">
    <source>
        <dbReference type="ARBA" id="ARBA00022801"/>
    </source>
</evidence>
<dbReference type="GO" id="GO:0004177">
    <property type="term" value="F:aminopeptidase activity"/>
    <property type="evidence" value="ECO:0007669"/>
    <property type="project" value="UniProtKB-KW"/>
</dbReference>
<dbReference type="PRINTS" id="PR00723">
    <property type="entry name" value="SUBTILISIN"/>
</dbReference>
<dbReference type="InterPro" id="IPR023828">
    <property type="entry name" value="Peptidase_S8_Ser-AS"/>
</dbReference>
<evidence type="ECO:0000259" key="13">
    <source>
        <dbReference type="Pfam" id="PF21316"/>
    </source>
</evidence>
<evidence type="ECO:0000259" key="10">
    <source>
        <dbReference type="Pfam" id="PF00082"/>
    </source>
</evidence>
<proteinExistence type="inferred from homology"/>
<evidence type="ECO:0000256" key="1">
    <source>
        <dbReference type="ARBA" id="ARBA00001910"/>
    </source>
</evidence>
<evidence type="ECO:0000313" key="15">
    <source>
        <dbReference type="Proteomes" id="UP000188320"/>
    </source>
</evidence>
<feature type="domain" description="Tripeptidyl-peptidase II first Ig-like" evidence="12">
    <location>
        <begin position="451"/>
        <end position="580"/>
    </location>
</feature>
<feature type="domain" description="Tripeptidyl peptidase II second Ig-like" evidence="11">
    <location>
        <begin position="742"/>
        <end position="924"/>
    </location>
</feature>
<feature type="domain" description="Peptidase S8/S53" evidence="10">
    <location>
        <begin position="186"/>
        <end position="420"/>
    </location>
</feature>
<dbReference type="InterPro" id="IPR036852">
    <property type="entry name" value="Peptidase_S8/S53_dom_sf"/>
</dbReference>
<dbReference type="InterPro" id="IPR015500">
    <property type="entry name" value="Peptidase_S8_subtilisin-rel"/>
</dbReference>
<feature type="compositionally biased region" description="Polar residues" evidence="9">
    <location>
        <begin position="984"/>
        <end position="997"/>
    </location>
</feature>
<comment type="caution">
    <text evidence="14">The sequence shown here is derived from an EMBL/GenBank/DDBJ whole genome shotgun (WGS) entry which is preliminary data.</text>
</comment>
<dbReference type="EC" id="3.4.14.10" evidence="3"/>
<evidence type="ECO:0000256" key="5">
    <source>
        <dbReference type="ARBA" id="ARBA00022670"/>
    </source>
</evidence>
<evidence type="ECO:0000256" key="9">
    <source>
        <dbReference type="SAM" id="MobiDB-lite"/>
    </source>
</evidence>
<evidence type="ECO:0000256" key="3">
    <source>
        <dbReference type="ARBA" id="ARBA00012462"/>
    </source>
</evidence>
<evidence type="ECO:0000259" key="11">
    <source>
        <dbReference type="Pfam" id="PF12580"/>
    </source>
</evidence>
<evidence type="ECO:0000256" key="7">
    <source>
        <dbReference type="ARBA" id="ARBA00022825"/>
    </source>
</evidence>
<dbReference type="Pfam" id="PF00082">
    <property type="entry name" value="Peptidase_S8"/>
    <property type="match status" value="1"/>
</dbReference>
<dbReference type="OrthoDB" id="10256524at2759"/>
<dbReference type="Pfam" id="PF21223">
    <property type="entry name" value="TPPII_Ig-like-1"/>
    <property type="match status" value="1"/>
</dbReference>
<feature type="region of interest" description="Disordered" evidence="9">
    <location>
        <begin position="976"/>
        <end position="998"/>
    </location>
</feature>
<dbReference type="PROSITE" id="PS00137">
    <property type="entry name" value="SUBTILASE_HIS"/>
    <property type="match status" value="1"/>
</dbReference>
<gene>
    <name evidence="14" type="ORF">AX774_g2902</name>
</gene>
<evidence type="ECO:0000256" key="4">
    <source>
        <dbReference type="ARBA" id="ARBA00022438"/>
    </source>
</evidence>
<accession>A0A1R1PRN3</accession>
<dbReference type="GO" id="GO:0005829">
    <property type="term" value="C:cytosol"/>
    <property type="evidence" value="ECO:0007669"/>
    <property type="project" value="TreeGrafter"/>
</dbReference>
<dbReference type="PANTHER" id="PTHR43806:SF14">
    <property type="entry name" value="TRIPEPTIDYL-PEPTIDASE 2"/>
    <property type="match status" value="1"/>
</dbReference>
<name>A0A1R1PRN3_ZANCU</name>
<comment type="similarity">
    <text evidence="2 8">Belongs to the peptidase S8 family.</text>
</comment>
<comment type="catalytic activity">
    <reaction evidence="1">
        <text>Release of an N-terminal tripeptide from a polypeptide.</text>
        <dbReference type="EC" id="3.4.14.10"/>
    </reaction>
</comment>
<dbReference type="InterPro" id="IPR022398">
    <property type="entry name" value="Peptidase_S8_His-AS"/>
</dbReference>
<dbReference type="Pfam" id="PF21316">
    <property type="entry name" value="TPPII_GBD"/>
    <property type="match status" value="1"/>
</dbReference>
<dbReference type="InterPro" id="IPR046940">
    <property type="entry name" value="TPPII_Ig-like_sf"/>
</dbReference>
<dbReference type="InterPro" id="IPR046939">
    <property type="entry name" value="TPPII_C_sf"/>
</dbReference>
<evidence type="ECO:0000313" key="14">
    <source>
        <dbReference type="EMBL" id="OMH83599.1"/>
    </source>
</evidence>
<dbReference type="Gene3D" id="1.25.40.710">
    <property type="match status" value="1"/>
</dbReference>
<keyword evidence="15" id="KW-1185">Reference proteome</keyword>
<protein>
    <recommendedName>
        <fullName evidence="3">tripeptidyl-peptidase II</fullName>
        <ecNumber evidence="3">3.4.14.10</ecNumber>
    </recommendedName>
</protein>
<dbReference type="InterPro" id="IPR048383">
    <property type="entry name" value="TPPII_Ig-like-1"/>
</dbReference>
<reference evidence="15" key="1">
    <citation type="submission" date="2017-01" db="EMBL/GenBank/DDBJ databases">
        <authorList>
            <person name="Wang Y."/>
            <person name="White M."/>
            <person name="Kvist S."/>
            <person name="Moncalvo J.-M."/>
        </authorList>
    </citation>
    <scope>NUCLEOTIDE SEQUENCE [LARGE SCALE GENOMIC DNA]</scope>
    <source>
        <strain evidence="15">COL-18-3</strain>
    </source>
</reference>
<dbReference type="GO" id="GO:0008240">
    <property type="term" value="F:tripeptidyl-peptidase activity"/>
    <property type="evidence" value="ECO:0007669"/>
    <property type="project" value="UniProtKB-EC"/>
</dbReference>
<evidence type="ECO:0000256" key="8">
    <source>
        <dbReference type="PROSITE-ProRule" id="PRU01240"/>
    </source>
</evidence>
<keyword evidence="5" id="KW-0645">Protease</keyword>
<dbReference type="Pfam" id="PF12580">
    <property type="entry name" value="TPPII"/>
    <property type="match status" value="1"/>
</dbReference>
<feature type="domain" description="Tripeptidyl-peptidase II galactose-binding" evidence="13">
    <location>
        <begin position="599"/>
        <end position="697"/>
    </location>
</feature>
<keyword evidence="6" id="KW-0378">Hydrolase</keyword>
<dbReference type="PROSITE" id="PS51892">
    <property type="entry name" value="SUBTILASE"/>
    <property type="match status" value="1"/>
</dbReference>
<sequence length="1328" mass="144698">MSAEKDIISSECEGKKVLKVIGASGNELILDPSWNIPSGKVRVGMKALFELMPTDLADVVGSENKETITKKHEEIVYRLRKELAKASESRKEGEKETPLEVELNARLKAIKTLCAEYEYFGPVFDVILFHDGQDYRVVVNNTPNSNDLTGKKAMKDYKVGREYDLLDKSKLFNYSIKIYDEGRIVSIVTAAGSHGTHVAGILAGNHPNQPEMNGVAPGAQLISLKIGDHRLGSLEVGAGLSRALLSLVEHRVDLANMSYGESITVANSGFWVNLLRDEVIRKYGCIFVSSAGNSGPGLSTGGAPGGTTDDVIGVGAYVGHQQMNANYFLLDEVSETPYTWSSLGPTFDGDRAVDIYGPGSAVASYPEYTLKKYEMINGTSMSSPNVCGCLSLLVSAMKSNKINVSPYRVKTAIRNTSKDVGTLLNIGFIQTEKAWNFICEHANDKDQDVAYRISVDSRGGGRGIYYRDMGDCTQDNVEDITIQPKFMSAPDKDNGCDVDNDARERVRRNKFVFEKRLVLVSSKSWVKVPDFLFVNSSTRTFRAAINCKGLAAGELHYAEIQAFEAGNPCRGAVLTIPVTVAKPMCVDSSAAVEFRDMSFKPTELKRIYIGVPDFATNVVVTVTSRNPTSGAPVSFIINLSQLLSQERHEVHEYQKYFKIGSGTSQSGRDPAQKFVHTMSVQGGVTMELVIGQFWSQIDCHTIDMRVEFSGLNVMCTGGAKNSIYIDGNAPSTKIDLYSNISRVESVRPRLDLSTLRKYVLPQSSRIDSLSTDRDVLFNGQCIYGMQLTYKMYLEAGKAKFNFPACDNFVYDSWFEDKMIQIFDCNKKRLGIFSIYPKFVDIPKKGEYFAIVLVRYPNIERLEAIKSSPLLVDIAIPSSFSLPIFRSFAAAYTSGSTTAPILDINRSSMTSIFVGVPKSTLRLPSTYATGDTFLGSLSFSSPGTSLSSFDVVMAAPINKSTFSLPIASQKSPSAVAVDSAASNKPAPSSDSLQPSVQPDDSKFVKVEISSDSGLPVDAESAANTASESLVSDAVFDTKVALLSKVKDKANQQALIDELCAANPSSLSLLKAILSVRLLDYPQSSFEFLDLLASKATSAYSDANPHHSQIEKITPDAISALLSAAEDLIKSIDSVALAYKLKPSPPSATPSKTDSDLKKKALEDKATLVDALHAKTSAMLISHCLNAHSFADQAACDASLASISAALDEYAKWALDSNSGAVESPASASASASTSASTSKSSSSLKSIFADANYFNTLLSYEYIKKDYGAALVKLNDYIAQLERIEANTQAYKTAYTNRLNLLQKLHWTCYYELQSSNKPFFFPKQFTPF</sequence>
<evidence type="ECO:0000256" key="2">
    <source>
        <dbReference type="ARBA" id="ARBA00011073"/>
    </source>
</evidence>
<keyword evidence="7" id="KW-0720">Serine protease</keyword>
<dbReference type="InterPro" id="IPR022229">
    <property type="entry name" value="TPPII_Ig-like-2"/>
</dbReference>
<dbReference type="InterPro" id="IPR050131">
    <property type="entry name" value="Peptidase_S8_subtilisin-like"/>
</dbReference>
<dbReference type="SUPFAM" id="SSF52743">
    <property type="entry name" value="Subtilisin-like"/>
    <property type="match status" value="1"/>
</dbReference>
<dbReference type="EMBL" id="LSSK01000356">
    <property type="protein sequence ID" value="OMH83599.1"/>
    <property type="molecule type" value="Genomic_DNA"/>
</dbReference>
<dbReference type="Proteomes" id="UP000188320">
    <property type="component" value="Unassembled WGS sequence"/>
</dbReference>
<dbReference type="GO" id="GO:0006508">
    <property type="term" value="P:proteolysis"/>
    <property type="evidence" value="ECO:0007669"/>
    <property type="project" value="UniProtKB-KW"/>
</dbReference>
<evidence type="ECO:0000259" key="12">
    <source>
        <dbReference type="Pfam" id="PF21223"/>
    </source>
</evidence>
<dbReference type="GO" id="GO:0004252">
    <property type="term" value="F:serine-type endopeptidase activity"/>
    <property type="evidence" value="ECO:0007669"/>
    <property type="project" value="InterPro"/>
</dbReference>
<organism evidence="14 15">
    <name type="scientific">Zancudomyces culisetae</name>
    <name type="common">Gut fungus</name>
    <name type="synonym">Smittium culisetae</name>
    <dbReference type="NCBI Taxonomy" id="1213189"/>
    <lineage>
        <taxon>Eukaryota</taxon>
        <taxon>Fungi</taxon>
        <taxon>Fungi incertae sedis</taxon>
        <taxon>Zoopagomycota</taxon>
        <taxon>Kickxellomycotina</taxon>
        <taxon>Harpellomycetes</taxon>
        <taxon>Harpellales</taxon>
        <taxon>Legeriomycetaceae</taxon>
        <taxon>Zancudomyces</taxon>
    </lineage>
</organism>